<reference evidence="2 3" key="1">
    <citation type="journal article" date="2020" name="Arch. Microbiol.">
        <title>Bradyrhizobium campsiandrae sp. nov., a nitrogen-fixing bacterial strain isolated from a native leguminous tree from the Amazon adapted to flooded conditions.</title>
        <authorList>
            <person name="Cabral Michel D."/>
            <person name="Martins da Costa E."/>
            <person name="Azarias Guimaraes A."/>
            <person name="Soares de Carvalho T."/>
            <person name="Santos de Castro Caputo P."/>
            <person name="Willems A."/>
            <person name="de Souza Moreira F.M."/>
        </authorList>
    </citation>
    <scope>NUCLEOTIDE SEQUENCE [LARGE SCALE GENOMIC DNA]</scope>
    <source>
        <strain evidence="3">INPA 384B</strain>
    </source>
</reference>
<evidence type="ECO:0000313" key="2">
    <source>
        <dbReference type="EMBL" id="MBC9982087.1"/>
    </source>
</evidence>
<dbReference type="Gene3D" id="1.10.10.10">
    <property type="entry name" value="Winged helix-like DNA-binding domain superfamily/Winged helix DNA-binding domain"/>
    <property type="match status" value="1"/>
</dbReference>
<accession>A0ABR7UDZ1</accession>
<dbReference type="SUPFAM" id="SSF46785">
    <property type="entry name" value="Winged helix' DNA-binding domain"/>
    <property type="match status" value="1"/>
</dbReference>
<dbReference type="PRINTS" id="PR00598">
    <property type="entry name" value="HTHMARR"/>
</dbReference>
<name>A0ABR7UDZ1_9BRAD</name>
<dbReference type="PANTHER" id="PTHR33164">
    <property type="entry name" value="TRANSCRIPTIONAL REGULATOR, MARR FAMILY"/>
    <property type="match status" value="1"/>
</dbReference>
<evidence type="ECO:0000259" key="1">
    <source>
        <dbReference type="PROSITE" id="PS50995"/>
    </source>
</evidence>
<dbReference type="Proteomes" id="UP000639516">
    <property type="component" value="Unassembled WGS sequence"/>
</dbReference>
<dbReference type="EMBL" id="JAATTO010000045">
    <property type="protein sequence ID" value="MBC9982087.1"/>
    <property type="molecule type" value="Genomic_DNA"/>
</dbReference>
<dbReference type="InterPro" id="IPR036388">
    <property type="entry name" value="WH-like_DNA-bd_sf"/>
</dbReference>
<dbReference type="PANTHER" id="PTHR33164:SF95">
    <property type="entry name" value="TRANSCRIPTIONAL REGULATOR"/>
    <property type="match status" value="1"/>
</dbReference>
<dbReference type="InterPro" id="IPR036390">
    <property type="entry name" value="WH_DNA-bd_sf"/>
</dbReference>
<sequence>MKDNNDMPGHLARRFQQIAVAVFLAEVGEAGFDLTPVQYAALATIKANPGLDQITLAGLIAYDRTTITGVVDRLVQKGLAERRASRRDRRARELVITDEGSRTLRKITPAVESAQAIMLRGLSSKEGEELMRLLRKAIAAGNELSRAPMRDAQAQDR</sequence>
<protein>
    <submittedName>
        <fullName evidence="2">Winged helix-turn-helix transcriptional regulator</fullName>
    </submittedName>
</protein>
<comment type="caution">
    <text evidence="2">The sequence shown here is derived from an EMBL/GenBank/DDBJ whole genome shotgun (WGS) entry which is preliminary data.</text>
</comment>
<dbReference type="InterPro" id="IPR000835">
    <property type="entry name" value="HTH_MarR-typ"/>
</dbReference>
<proteinExistence type="predicted"/>
<dbReference type="RefSeq" id="WP_188095924.1">
    <property type="nucleotide sequence ID" value="NZ_JAANIH010000002.1"/>
</dbReference>
<dbReference type="PROSITE" id="PS50995">
    <property type="entry name" value="HTH_MARR_2"/>
    <property type="match status" value="1"/>
</dbReference>
<gene>
    <name evidence="2" type="ORF">HA482_28140</name>
</gene>
<dbReference type="SMART" id="SM00347">
    <property type="entry name" value="HTH_MARR"/>
    <property type="match status" value="1"/>
</dbReference>
<dbReference type="Pfam" id="PF01047">
    <property type="entry name" value="MarR"/>
    <property type="match status" value="1"/>
</dbReference>
<feature type="domain" description="HTH marR-type" evidence="1">
    <location>
        <begin position="1"/>
        <end position="139"/>
    </location>
</feature>
<keyword evidence="3" id="KW-1185">Reference proteome</keyword>
<organism evidence="2 3">
    <name type="scientific">Bradyrhizobium campsiandrae</name>
    <dbReference type="NCBI Taxonomy" id="1729892"/>
    <lineage>
        <taxon>Bacteria</taxon>
        <taxon>Pseudomonadati</taxon>
        <taxon>Pseudomonadota</taxon>
        <taxon>Alphaproteobacteria</taxon>
        <taxon>Hyphomicrobiales</taxon>
        <taxon>Nitrobacteraceae</taxon>
        <taxon>Bradyrhizobium</taxon>
    </lineage>
</organism>
<evidence type="ECO:0000313" key="3">
    <source>
        <dbReference type="Proteomes" id="UP000639516"/>
    </source>
</evidence>
<dbReference type="InterPro" id="IPR039422">
    <property type="entry name" value="MarR/SlyA-like"/>
</dbReference>